<dbReference type="Gene3D" id="3.30.450.40">
    <property type="match status" value="3"/>
</dbReference>
<evidence type="ECO:0000256" key="4">
    <source>
        <dbReference type="SAM" id="Coils"/>
    </source>
</evidence>
<evidence type="ECO:0000256" key="1">
    <source>
        <dbReference type="ARBA" id="ARBA00000085"/>
    </source>
</evidence>
<dbReference type="PRINTS" id="PR00344">
    <property type="entry name" value="BCTRLSENSOR"/>
</dbReference>
<dbReference type="SUPFAM" id="SSF55874">
    <property type="entry name" value="ATPase domain of HSP90 chaperone/DNA topoisomerase II/histidine kinase"/>
    <property type="match status" value="1"/>
</dbReference>
<comment type="catalytic activity">
    <reaction evidence="1">
        <text>ATP + protein L-histidine = ADP + protein N-phospho-L-histidine.</text>
        <dbReference type="EC" id="2.7.13.3"/>
    </reaction>
</comment>
<reference evidence="7" key="1">
    <citation type="submission" date="2016-10" db="EMBL/GenBank/DDBJ databases">
        <authorList>
            <person name="Varghese N."/>
            <person name="Submissions S."/>
        </authorList>
    </citation>
    <scope>NUCLEOTIDE SEQUENCE [LARGE SCALE GENOMIC DNA]</scope>
    <source>
        <strain evidence="7">GAS369</strain>
    </source>
</reference>
<dbReference type="InterPro" id="IPR003594">
    <property type="entry name" value="HATPase_dom"/>
</dbReference>
<keyword evidence="4" id="KW-0175">Coiled coil</keyword>
<gene>
    <name evidence="6" type="ORF">SAMN05444158_1246</name>
</gene>
<dbReference type="RefSeq" id="WP_146686644.1">
    <property type="nucleotide sequence ID" value="NZ_LT629750.1"/>
</dbReference>
<keyword evidence="7" id="KW-1185">Reference proteome</keyword>
<keyword evidence="6" id="KW-0808">Transferase</keyword>
<evidence type="ECO:0000313" key="7">
    <source>
        <dbReference type="Proteomes" id="UP000243904"/>
    </source>
</evidence>
<feature type="coiled-coil region" evidence="4">
    <location>
        <begin position="8"/>
        <end position="35"/>
    </location>
</feature>
<evidence type="ECO:0000259" key="5">
    <source>
        <dbReference type="PROSITE" id="PS50109"/>
    </source>
</evidence>
<dbReference type="InterPro" id="IPR036097">
    <property type="entry name" value="HisK_dim/P_sf"/>
</dbReference>
<dbReference type="SMART" id="SM00388">
    <property type="entry name" value="HisKA"/>
    <property type="match status" value="1"/>
</dbReference>
<dbReference type="SMART" id="SM00065">
    <property type="entry name" value="GAF"/>
    <property type="match status" value="3"/>
</dbReference>
<evidence type="ECO:0000256" key="3">
    <source>
        <dbReference type="ARBA" id="ARBA00022553"/>
    </source>
</evidence>
<dbReference type="AlphaFoldDB" id="A0A1H1Q2M9"/>
<dbReference type="InterPro" id="IPR004358">
    <property type="entry name" value="Sig_transdc_His_kin-like_C"/>
</dbReference>
<keyword evidence="3" id="KW-0597">Phosphoprotein</keyword>
<dbReference type="InterPro" id="IPR005467">
    <property type="entry name" value="His_kinase_dom"/>
</dbReference>
<sequence length="842" mass="92352">MTSPQDAETNLRQTVAELERLLQASRSETREALDQQAATADILKVIASSPSDLQPVFEAIATSANRLLGGFSSAVFRFVDGIAYLTAFTPTSPAADKFLQASFPIPLADFEPFKLAQSGKPVQATDIESLTHMQTRDIARLRGYHSMLFVPLMSSGVSIGIIVVTRVDTGSFADHHVQLLQTFADQAIIAIENARLFKEVQEKTRDLSESLQQQTAVGDVLKTISRSTFDLQPVLDTLVQTAARLCDADMAYIMRRDGDLYKAGAAVGFSTEYIEFLKDHPISPDRGTTTGRAVLGRHTVQILDVAVDPEYTLRESTSLAGQRTALGVPLLRENEPIGVIVIARQRVQAFTQKQIDLVTTFADQAVIAIENVRLFDQLRQRTDDLSESLQQQTTTADVLKVISRSAFDLKSVLTTLTRSAVGLCGASFGVVFLRDGEVLRVRAESGSSPALFDFLSAHPIRAGRETFTGRAFLTGEIAHLPDVLADPEFNFALAPQLGEFRAGLAVPLTRDGRVEGAFSLARREAGPFTSRQIELVKTFADQAVIAIENARLFDEVQERTRELSQSLDHLRTAQDRLVQTEKLASLGQLTAGIAHEIKNPLNFVNNFSALSAELTDELNDALKSATLSDNVREEVEELTGLLKDNLQKVVQHGQRADSIVKNMLLHSREGSGEHRTADINALVDESLNLAYHGARAEKSQFNVTLKRDFDPNAGLIEVFPQEITRVFLNLIANGFYAVTKRKTGNDTSFEPVVSATTKDHGDHVEIRIRDNGTGIPPEVKEKMFNPFFTTKPAGEGTGLGLSMSHDIVVKQHGGTIEVDTEPGEFTEFRIILPRTSNLSNKT</sequence>
<evidence type="ECO:0000256" key="2">
    <source>
        <dbReference type="ARBA" id="ARBA00012438"/>
    </source>
</evidence>
<dbReference type="SUPFAM" id="SSF47384">
    <property type="entry name" value="Homodimeric domain of signal transducing histidine kinase"/>
    <property type="match status" value="1"/>
</dbReference>
<organism evidence="6 7">
    <name type="scientific">Bradyrhizobium canariense</name>
    <dbReference type="NCBI Taxonomy" id="255045"/>
    <lineage>
        <taxon>Bacteria</taxon>
        <taxon>Pseudomonadati</taxon>
        <taxon>Pseudomonadota</taxon>
        <taxon>Alphaproteobacteria</taxon>
        <taxon>Hyphomicrobiales</taxon>
        <taxon>Nitrobacteraceae</taxon>
        <taxon>Bradyrhizobium</taxon>
    </lineage>
</organism>
<dbReference type="InterPro" id="IPR003661">
    <property type="entry name" value="HisK_dim/P_dom"/>
</dbReference>
<proteinExistence type="predicted"/>
<dbReference type="InterPro" id="IPR029016">
    <property type="entry name" value="GAF-like_dom_sf"/>
</dbReference>
<dbReference type="InterPro" id="IPR003018">
    <property type="entry name" value="GAF"/>
</dbReference>
<dbReference type="Pfam" id="PF01590">
    <property type="entry name" value="GAF"/>
    <property type="match status" value="1"/>
</dbReference>
<dbReference type="GO" id="GO:0000155">
    <property type="term" value="F:phosphorelay sensor kinase activity"/>
    <property type="evidence" value="ECO:0007669"/>
    <property type="project" value="InterPro"/>
</dbReference>
<dbReference type="Pfam" id="PF13185">
    <property type="entry name" value="GAF_2"/>
    <property type="match status" value="2"/>
</dbReference>
<dbReference type="Gene3D" id="1.10.287.130">
    <property type="match status" value="1"/>
</dbReference>
<dbReference type="PANTHER" id="PTHR43065:SF42">
    <property type="entry name" value="TWO-COMPONENT SENSOR PPRA"/>
    <property type="match status" value="1"/>
</dbReference>
<name>A0A1H1Q2M9_9BRAD</name>
<dbReference type="Proteomes" id="UP000243904">
    <property type="component" value="Chromosome I"/>
</dbReference>
<dbReference type="Gene3D" id="3.30.565.10">
    <property type="entry name" value="Histidine kinase-like ATPase, C-terminal domain"/>
    <property type="match status" value="1"/>
</dbReference>
<dbReference type="EC" id="2.7.13.3" evidence="2"/>
<dbReference type="Pfam" id="PF02518">
    <property type="entry name" value="HATPase_c"/>
    <property type="match status" value="1"/>
</dbReference>
<dbReference type="SMART" id="SM00387">
    <property type="entry name" value="HATPase_c"/>
    <property type="match status" value="1"/>
</dbReference>
<dbReference type="PROSITE" id="PS50109">
    <property type="entry name" value="HIS_KIN"/>
    <property type="match status" value="1"/>
</dbReference>
<accession>A0A1H1Q2M9</accession>
<dbReference type="PANTHER" id="PTHR43065">
    <property type="entry name" value="SENSOR HISTIDINE KINASE"/>
    <property type="match status" value="1"/>
</dbReference>
<protein>
    <recommendedName>
        <fullName evidence="2">histidine kinase</fullName>
        <ecNumber evidence="2">2.7.13.3</ecNumber>
    </recommendedName>
</protein>
<keyword evidence="6" id="KW-0418">Kinase</keyword>
<evidence type="ECO:0000313" key="6">
    <source>
        <dbReference type="EMBL" id="SDS17685.1"/>
    </source>
</evidence>
<dbReference type="Pfam" id="PF00512">
    <property type="entry name" value="HisKA"/>
    <property type="match status" value="1"/>
</dbReference>
<dbReference type="EMBL" id="LT629750">
    <property type="protein sequence ID" value="SDS17685.1"/>
    <property type="molecule type" value="Genomic_DNA"/>
</dbReference>
<dbReference type="InterPro" id="IPR036890">
    <property type="entry name" value="HATPase_C_sf"/>
</dbReference>
<dbReference type="CDD" id="cd00082">
    <property type="entry name" value="HisKA"/>
    <property type="match status" value="1"/>
</dbReference>
<dbReference type="SUPFAM" id="SSF55781">
    <property type="entry name" value="GAF domain-like"/>
    <property type="match status" value="3"/>
</dbReference>
<feature type="domain" description="Histidine kinase" evidence="5">
    <location>
        <begin position="592"/>
        <end position="836"/>
    </location>
</feature>